<dbReference type="PANTHER" id="PTHR34444:SF1">
    <property type="entry name" value="CILIA- AND FLAGELLA-ASSOCIATED PROTEIN 90"/>
    <property type="match status" value="1"/>
</dbReference>
<dbReference type="Pfam" id="PF15074">
    <property type="entry name" value="CFAP90"/>
    <property type="match status" value="1"/>
</dbReference>
<protein>
    <submittedName>
        <fullName evidence="1">Uncharacterized protein</fullName>
    </submittedName>
</protein>
<gene>
    <name evidence="1" type="primary">CFAP90</name>
</gene>
<organism evidence="1">
    <name type="scientific">Pundamilia nyererei</name>
    <dbReference type="NCBI Taxonomy" id="303518"/>
    <lineage>
        <taxon>Eukaryota</taxon>
        <taxon>Metazoa</taxon>
        <taxon>Chordata</taxon>
        <taxon>Craniata</taxon>
        <taxon>Vertebrata</taxon>
        <taxon>Euteleostomi</taxon>
        <taxon>Actinopterygii</taxon>
        <taxon>Neopterygii</taxon>
        <taxon>Teleostei</taxon>
        <taxon>Neoteleostei</taxon>
        <taxon>Acanthomorphata</taxon>
        <taxon>Ovalentaria</taxon>
        <taxon>Cichlomorphae</taxon>
        <taxon>Cichliformes</taxon>
        <taxon>Cichlidae</taxon>
        <taxon>African cichlids</taxon>
        <taxon>Pseudocrenilabrinae</taxon>
        <taxon>Haplochromini</taxon>
        <taxon>Pundamilia</taxon>
    </lineage>
</organism>
<proteinExistence type="predicted"/>
<name>A0A3B4FUT9_9CICH</name>
<dbReference type="Ensembl" id="ENSPNYT00000014722.1">
    <property type="protein sequence ID" value="ENSPNYP00000014357.1"/>
    <property type="gene ID" value="ENSPNYG00000010883.1"/>
</dbReference>
<accession>A0A3B4FUT9</accession>
<dbReference type="PANTHER" id="PTHR34444">
    <property type="entry name" value="LOC361192"/>
    <property type="match status" value="1"/>
</dbReference>
<dbReference type="GeneTree" id="ENSGT00390000015121"/>
<dbReference type="STRING" id="303518.ENSPNYP00000014357"/>
<dbReference type="InterPro" id="IPR027901">
    <property type="entry name" value="CFAP90"/>
</dbReference>
<sequence>MDVSLEAKTKPLATLSAFSYVTPRRNEPKQMSYFNNEVSDVSMYDRLHNHVEGFDMWLPRDDRKHWKGRGLDINKEFQERSRTVPVLSSSEYGRRPAPTLYFTERQYARVACIRSEIYMKNGILWSVEEGYGSVRPS</sequence>
<dbReference type="AlphaFoldDB" id="A0A3B4FUT9"/>
<evidence type="ECO:0000313" key="1">
    <source>
        <dbReference type="Ensembl" id="ENSPNYP00000014357.1"/>
    </source>
</evidence>
<reference evidence="1" key="1">
    <citation type="submission" date="2023-09" db="UniProtKB">
        <authorList>
            <consortium name="Ensembl"/>
        </authorList>
    </citation>
    <scope>IDENTIFICATION</scope>
</reference>